<comment type="caution">
    <text evidence="1">The sequence shown here is derived from an EMBL/GenBank/DDBJ whole genome shotgun (WGS) entry which is preliminary data.</text>
</comment>
<proteinExistence type="predicted"/>
<reference evidence="1 2" key="1">
    <citation type="journal article" date="2017" name="BMC Genomics">
        <title>Whole-genome assembly of Babesia ovata and comparative genomics between closely related pathogens.</title>
        <authorList>
            <person name="Yamagishi J."/>
            <person name="Asada M."/>
            <person name="Hakimi H."/>
            <person name="Tanaka T.Q."/>
            <person name="Sugimoto C."/>
            <person name="Kawazu S."/>
        </authorList>
    </citation>
    <scope>NUCLEOTIDE SEQUENCE [LARGE SCALE GENOMIC DNA]</scope>
    <source>
        <strain evidence="1 2">Miyake</strain>
    </source>
</reference>
<name>A0A2H6KKG8_9APIC</name>
<dbReference type="VEuPathDB" id="PiroplasmaDB:BOVATA_049790"/>
<accession>A0A2H6KKG8</accession>
<dbReference type="Proteomes" id="UP000236319">
    <property type="component" value="Unassembled WGS sequence"/>
</dbReference>
<keyword evidence="2" id="KW-1185">Reference proteome</keyword>
<dbReference type="AlphaFoldDB" id="A0A2H6KKG8"/>
<dbReference type="RefSeq" id="XP_028869729.1">
    <property type="nucleotide sequence ID" value="XM_029013896.1"/>
</dbReference>
<evidence type="ECO:0000313" key="1">
    <source>
        <dbReference type="EMBL" id="GBE63486.1"/>
    </source>
</evidence>
<dbReference type="GeneID" id="39877256"/>
<sequence length="188" mass="20469">MLAGVGHDTVVRLFDFIVDVLLKGVDDVCAGPVGIVCERLRCLEGLGHQTGLQLVEFSVEFLQSVLLNCLAICSVTNFVIFETLQFLFDALRCFFYSVRQGFQMLFDFLSNSFQLLRDIIGGEFRGGVFEFLDGLVDIGGVVGSGSGGLSSRRFETTVQAVNVDFNGVQFFVDAVSVSGCLADVSCQF</sequence>
<dbReference type="EMBL" id="BDSA01000057">
    <property type="protein sequence ID" value="GBE63486.1"/>
    <property type="molecule type" value="Genomic_DNA"/>
</dbReference>
<organism evidence="1 2">
    <name type="scientific">Babesia ovata</name>
    <dbReference type="NCBI Taxonomy" id="189622"/>
    <lineage>
        <taxon>Eukaryota</taxon>
        <taxon>Sar</taxon>
        <taxon>Alveolata</taxon>
        <taxon>Apicomplexa</taxon>
        <taxon>Aconoidasida</taxon>
        <taxon>Piroplasmida</taxon>
        <taxon>Babesiidae</taxon>
        <taxon>Babesia</taxon>
    </lineage>
</organism>
<evidence type="ECO:0000313" key="2">
    <source>
        <dbReference type="Proteomes" id="UP000236319"/>
    </source>
</evidence>
<gene>
    <name evidence="1" type="ORF">BOVATA_049790</name>
</gene>
<protein>
    <submittedName>
        <fullName evidence="1">Hypothetical membrane-anchored, putative</fullName>
    </submittedName>
</protein>